<dbReference type="CDD" id="cd16914">
    <property type="entry name" value="EcfT"/>
    <property type="match status" value="1"/>
</dbReference>
<evidence type="ECO:0000256" key="2">
    <source>
        <dbReference type="ARBA" id="ARBA00022692"/>
    </source>
</evidence>
<feature type="transmembrane region" description="Helical" evidence="5">
    <location>
        <begin position="37"/>
        <end position="55"/>
    </location>
</feature>
<name>A0A1H6IVK5_9ACTN</name>
<keyword evidence="4 5" id="KW-0472">Membrane</keyword>
<comment type="caution">
    <text evidence="6">The sequence shown here is derived from an EMBL/GenBank/DDBJ whole genome shotgun (WGS) entry which is preliminary data.</text>
</comment>
<protein>
    <submittedName>
        <fullName evidence="6">Energy-coupling factor transport system permease protein</fullName>
    </submittedName>
</protein>
<evidence type="ECO:0000313" key="7">
    <source>
        <dbReference type="Proteomes" id="UP000199135"/>
    </source>
</evidence>
<feature type="transmembrane region" description="Helical" evidence="5">
    <location>
        <begin position="12"/>
        <end position="31"/>
    </location>
</feature>
<proteinExistence type="predicted"/>
<feature type="transmembrane region" description="Helical" evidence="5">
    <location>
        <begin position="234"/>
        <end position="258"/>
    </location>
</feature>
<accession>A0A1H6IVK5</accession>
<evidence type="ECO:0000256" key="5">
    <source>
        <dbReference type="SAM" id="Phobius"/>
    </source>
</evidence>
<reference evidence="6 7" key="1">
    <citation type="submission" date="2016-10" db="EMBL/GenBank/DDBJ databases">
        <authorList>
            <person name="Varghese N."/>
            <person name="Submissions S."/>
        </authorList>
    </citation>
    <scope>NUCLEOTIDE SEQUENCE [LARGE SCALE GENOMIC DNA]</scope>
    <source>
        <strain evidence="6 7">WCP15</strain>
    </source>
</reference>
<feature type="transmembrane region" description="Helical" evidence="5">
    <location>
        <begin position="270"/>
        <end position="289"/>
    </location>
</feature>
<keyword evidence="3 5" id="KW-1133">Transmembrane helix</keyword>
<dbReference type="InterPro" id="IPR003339">
    <property type="entry name" value="ABC/ECF_trnsptr_transmembrane"/>
</dbReference>
<feature type="transmembrane region" description="Helical" evidence="5">
    <location>
        <begin position="62"/>
        <end position="80"/>
    </location>
</feature>
<comment type="subcellular location">
    <subcellularLocation>
        <location evidence="1">Membrane</location>
        <topology evidence="1">Multi-pass membrane protein</topology>
    </subcellularLocation>
</comment>
<feature type="transmembrane region" description="Helical" evidence="5">
    <location>
        <begin position="100"/>
        <end position="125"/>
    </location>
</feature>
<organism evidence="6 7">
    <name type="scientific">Parafannyhessea umbonata</name>
    <dbReference type="NCBI Taxonomy" id="604330"/>
    <lineage>
        <taxon>Bacteria</taxon>
        <taxon>Bacillati</taxon>
        <taxon>Actinomycetota</taxon>
        <taxon>Coriobacteriia</taxon>
        <taxon>Coriobacteriales</taxon>
        <taxon>Atopobiaceae</taxon>
        <taxon>Parafannyhessea</taxon>
    </lineage>
</organism>
<dbReference type="RefSeq" id="WP_143327759.1">
    <property type="nucleotide sequence ID" value="NZ_FNWT01000004.1"/>
</dbReference>
<keyword evidence="2 5" id="KW-0812">Transmembrane</keyword>
<dbReference type="Proteomes" id="UP000199135">
    <property type="component" value="Unassembled WGS sequence"/>
</dbReference>
<keyword evidence="7" id="KW-1185">Reference proteome</keyword>
<evidence type="ECO:0000256" key="1">
    <source>
        <dbReference type="ARBA" id="ARBA00004141"/>
    </source>
</evidence>
<sequence length="298" mass="31999">MGRRSGQTAFEGVHLVVPAVYFVGTIGLGIFVLQPVYVLLSVVGALLFGGCCRGWRAVGRSLAWQAPLVMLVCLVNPLFSRSGATTLAWLGPLPLKLEPLAFGACMGGMLVSMLQWVSNATCVLTQDRVMGMAGRRLPVVGTMVSMAVQLLPQLLRRHALVASALDACTASGGGGQPSASGRARLGSYVRSSTMLMSWAMEDSLERSDAMRARGWGATSARSHYRTELLRSRDVLYASALAAMVGANVVLAIVAVGEWRFYPQLPTLEPWWGYAPYAALMALPSVLALAERLRWNRLG</sequence>
<dbReference type="EMBL" id="FNWT01000004">
    <property type="protein sequence ID" value="SEH50740.1"/>
    <property type="molecule type" value="Genomic_DNA"/>
</dbReference>
<evidence type="ECO:0000313" key="6">
    <source>
        <dbReference type="EMBL" id="SEH50740.1"/>
    </source>
</evidence>
<evidence type="ECO:0000256" key="3">
    <source>
        <dbReference type="ARBA" id="ARBA00022989"/>
    </source>
</evidence>
<gene>
    <name evidence="6" type="ORF">SAMN05216447_10430</name>
</gene>
<evidence type="ECO:0000256" key="4">
    <source>
        <dbReference type="ARBA" id="ARBA00023136"/>
    </source>
</evidence>